<name>A0A2P2N6K6_RHIMU</name>
<accession>A0A2P2N6K6</accession>
<reference evidence="1" key="1">
    <citation type="submission" date="2018-02" db="EMBL/GenBank/DDBJ databases">
        <title>Rhizophora mucronata_Transcriptome.</title>
        <authorList>
            <person name="Meera S.P."/>
            <person name="Sreeshan A."/>
            <person name="Augustine A."/>
        </authorList>
    </citation>
    <scope>NUCLEOTIDE SEQUENCE</scope>
    <source>
        <tissue evidence="1">Leaf</tissue>
    </source>
</reference>
<dbReference type="AlphaFoldDB" id="A0A2P2N6K6"/>
<organism evidence="1">
    <name type="scientific">Rhizophora mucronata</name>
    <name type="common">Asiatic mangrove</name>
    <dbReference type="NCBI Taxonomy" id="61149"/>
    <lineage>
        <taxon>Eukaryota</taxon>
        <taxon>Viridiplantae</taxon>
        <taxon>Streptophyta</taxon>
        <taxon>Embryophyta</taxon>
        <taxon>Tracheophyta</taxon>
        <taxon>Spermatophyta</taxon>
        <taxon>Magnoliopsida</taxon>
        <taxon>eudicotyledons</taxon>
        <taxon>Gunneridae</taxon>
        <taxon>Pentapetalae</taxon>
        <taxon>rosids</taxon>
        <taxon>fabids</taxon>
        <taxon>Malpighiales</taxon>
        <taxon>Rhizophoraceae</taxon>
        <taxon>Rhizophora</taxon>
    </lineage>
</organism>
<evidence type="ECO:0000313" key="1">
    <source>
        <dbReference type="EMBL" id="MBX38092.1"/>
    </source>
</evidence>
<proteinExistence type="predicted"/>
<protein>
    <submittedName>
        <fullName evidence="1">Uncharacterized protein</fullName>
    </submittedName>
</protein>
<dbReference type="EMBL" id="GGEC01057608">
    <property type="protein sequence ID" value="MBX38092.1"/>
    <property type="molecule type" value="Transcribed_RNA"/>
</dbReference>
<sequence>MVSTYIFVNLLAFGTIVDVLSSNCAQVFPESFPNSFITKIIKRFYWPANLKL</sequence>